<dbReference type="InterPro" id="IPR029044">
    <property type="entry name" value="Nucleotide-diphossugar_trans"/>
</dbReference>
<accession>A0A4R3Y8X8</accession>
<keyword evidence="1" id="KW-0472">Membrane</keyword>
<dbReference type="SUPFAM" id="SSF53448">
    <property type="entry name" value="Nucleotide-diphospho-sugar transferases"/>
    <property type="match status" value="1"/>
</dbReference>
<feature type="domain" description="Glycosyltransferase 2-like" evidence="2">
    <location>
        <begin position="44"/>
        <end position="196"/>
    </location>
</feature>
<evidence type="ECO:0000256" key="1">
    <source>
        <dbReference type="SAM" id="Phobius"/>
    </source>
</evidence>
<dbReference type="GO" id="GO:0016740">
    <property type="term" value="F:transferase activity"/>
    <property type="evidence" value="ECO:0007669"/>
    <property type="project" value="UniProtKB-KW"/>
</dbReference>
<evidence type="ECO:0000313" key="3">
    <source>
        <dbReference type="EMBL" id="TCV88132.1"/>
    </source>
</evidence>
<dbReference type="EMBL" id="SMCO01000004">
    <property type="protein sequence ID" value="TCV88132.1"/>
    <property type="molecule type" value="Genomic_DNA"/>
</dbReference>
<feature type="transmembrane region" description="Helical" evidence="1">
    <location>
        <begin position="298"/>
        <end position="321"/>
    </location>
</feature>
<gene>
    <name evidence="3" type="ORF">EDC63_10489</name>
</gene>
<keyword evidence="4" id="KW-1185">Reference proteome</keyword>
<reference evidence="3 4" key="1">
    <citation type="submission" date="2019-03" db="EMBL/GenBank/DDBJ databases">
        <title>Genomic Encyclopedia of Type Strains, Phase IV (KMG-IV): sequencing the most valuable type-strain genomes for metagenomic binning, comparative biology and taxonomic classification.</title>
        <authorList>
            <person name="Goeker M."/>
        </authorList>
    </citation>
    <scope>NUCLEOTIDE SEQUENCE [LARGE SCALE GENOMIC DNA]</scope>
    <source>
        <strain evidence="3 4">DSM 100309</strain>
    </source>
</reference>
<dbReference type="RefSeq" id="WP_223248208.1">
    <property type="nucleotide sequence ID" value="NZ_BHVT01000019.1"/>
</dbReference>
<protein>
    <submittedName>
        <fullName evidence="3">Glycosyltransferase involved in cell wall biosynthesis</fullName>
    </submittedName>
</protein>
<dbReference type="PANTHER" id="PTHR48090:SF7">
    <property type="entry name" value="RFBJ PROTEIN"/>
    <property type="match status" value="1"/>
</dbReference>
<evidence type="ECO:0000313" key="4">
    <source>
        <dbReference type="Proteomes" id="UP000295367"/>
    </source>
</evidence>
<keyword evidence="1" id="KW-0812">Transmembrane</keyword>
<dbReference type="CDD" id="cd04179">
    <property type="entry name" value="DPM_DPG-synthase_like"/>
    <property type="match status" value="1"/>
</dbReference>
<dbReference type="InterPro" id="IPR001173">
    <property type="entry name" value="Glyco_trans_2-like"/>
</dbReference>
<dbReference type="Proteomes" id="UP000295367">
    <property type="component" value="Unassembled WGS sequence"/>
</dbReference>
<organism evidence="3 4">
    <name type="scientific">Sulfurirhabdus autotrophica</name>
    <dbReference type="NCBI Taxonomy" id="1706046"/>
    <lineage>
        <taxon>Bacteria</taxon>
        <taxon>Pseudomonadati</taxon>
        <taxon>Pseudomonadota</taxon>
        <taxon>Betaproteobacteria</taxon>
        <taxon>Nitrosomonadales</taxon>
        <taxon>Sulfuricellaceae</taxon>
        <taxon>Sulfurirhabdus</taxon>
    </lineage>
</organism>
<sequence length="348" mass="39211">MNTPEMFLARAEAQIDPSCSDIVRLAPSSASEMNIFISKVQIAILIPCYNEALTIERVIGRFRQELPAAQIFVYDNCSTDDTSVRAMAAGAFIRREPWPGKGNVVRRMFAEIEADVYIMVDGDSTYDPSVAPEMVRLLIADRLDMVVGTRRNVYSNAHRIGHGFGNSLFNGIYRRLFGPMFSDIFSGYRVFSRRFVKSFPAISSGFEIETELSAHASQIRMPIAELQTEYGAREDGSVSKLRTFRDAFRILWTMFLFFKEIQPTQFFGTIAVTLAFISIMLGYPLLEVYMNTGLVPRFPTAILATGLMLMAAIALVSGLILDSVARGRLENKRLHYLNLAQLRPREKH</sequence>
<keyword evidence="3" id="KW-0808">Transferase</keyword>
<proteinExistence type="predicted"/>
<dbReference type="PANTHER" id="PTHR48090">
    <property type="entry name" value="UNDECAPRENYL-PHOSPHATE 4-DEOXY-4-FORMAMIDO-L-ARABINOSE TRANSFERASE-RELATED"/>
    <property type="match status" value="1"/>
</dbReference>
<dbReference type="Pfam" id="PF00535">
    <property type="entry name" value="Glycos_transf_2"/>
    <property type="match status" value="1"/>
</dbReference>
<dbReference type="AlphaFoldDB" id="A0A4R3Y8X8"/>
<name>A0A4R3Y8X8_9PROT</name>
<dbReference type="Gene3D" id="3.90.550.10">
    <property type="entry name" value="Spore Coat Polysaccharide Biosynthesis Protein SpsA, Chain A"/>
    <property type="match status" value="1"/>
</dbReference>
<dbReference type="InterPro" id="IPR050256">
    <property type="entry name" value="Glycosyltransferase_2"/>
</dbReference>
<comment type="caution">
    <text evidence="3">The sequence shown here is derived from an EMBL/GenBank/DDBJ whole genome shotgun (WGS) entry which is preliminary data.</text>
</comment>
<keyword evidence="1" id="KW-1133">Transmembrane helix</keyword>
<evidence type="ECO:0000259" key="2">
    <source>
        <dbReference type="Pfam" id="PF00535"/>
    </source>
</evidence>
<feature type="transmembrane region" description="Helical" evidence="1">
    <location>
        <begin position="266"/>
        <end position="286"/>
    </location>
</feature>